<organism evidence="1 2">
    <name type="scientific">Etheostoma spectabile</name>
    <name type="common">orangethroat darter</name>
    <dbReference type="NCBI Taxonomy" id="54343"/>
    <lineage>
        <taxon>Eukaryota</taxon>
        <taxon>Metazoa</taxon>
        <taxon>Chordata</taxon>
        <taxon>Craniata</taxon>
        <taxon>Vertebrata</taxon>
        <taxon>Euteleostomi</taxon>
        <taxon>Actinopterygii</taxon>
        <taxon>Neopterygii</taxon>
        <taxon>Teleostei</taxon>
        <taxon>Neoteleostei</taxon>
        <taxon>Acanthomorphata</taxon>
        <taxon>Eupercaria</taxon>
        <taxon>Perciformes</taxon>
        <taxon>Percoidei</taxon>
        <taxon>Percidae</taxon>
        <taxon>Etheostomatinae</taxon>
        <taxon>Etheostoma</taxon>
    </lineage>
</organism>
<gene>
    <name evidence="1" type="ORF">FQN60_013911</name>
</gene>
<protein>
    <submittedName>
        <fullName evidence="1">Uncharacterized protein</fullName>
    </submittedName>
</protein>
<proteinExistence type="predicted"/>
<dbReference type="AlphaFoldDB" id="A0A5J5CJN4"/>
<evidence type="ECO:0000313" key="1">
    <source>
        <dbReference type="EMBL" id="KAA8580953.1"/>
    </source>
</evidence>
<dbReference type="EMBL" id="VOFY01000022">
    <property type="protein sequence ID" value="KAA8580953.1"/>
    <property type="molecule type" value="Genomic_DNA"/>
</dbReference>
<keyword evidence="2" id="KW-1185">Reference proteome</keyword>
<sequence length="229" mass="25440">MFPPLCKCSEAPETLQYVEVHACTEVLVRCITITDSSSSGKCLRVEAAEKKPDGCFPDVSASDIWDTTTTGRKYLDRKQELDEALKWNISAAQWSLMEEWGIETKVPSIVNEAGANMVASRLFEERQSVGAALATLRIDVWSLSSEDHDTVSACLKLLAPFYQATVELSEEKRVSGQAFDQLLFDERYRQTSSETADSPPPSTAAHYRKCELLNTKAWLPPDIIQGAVD</sequence>
<reference evidence="1 2" key="1">
    <citation type="submission" date="2019-08" db="EMBL/GenBank/DDBJ databases">
        <title>A chromosome-level genome assembly, high-density linkage maps, and genome scans reveal the genomic architecture of hybrid incompatibilities underlying speciation via character displacement in darters (Percidae: Etheostominae).</title>
        <authorList>
            <person name="Moran R.L."/>
            <person name="Catchen J.M."/>
            <person name="Fuller R.C."/>
        </authorList>
    </citation>
    <scope>NUCLEOTIDE SEQUENCE [LARGE SCALE GENOMIC DNA]</scope>
    <source>
        <strain evidence="1">EspeVRDwgs_2016</strain>
        <tissue evidence="1">Muscle</tissue>
    </source>
</reference>
<accession>A0A5J5CJN4</accession>
<evidence type="ECO:0000313" key="2">
    <source>
        <dbReference type="Proteomes" id="UP000327493"/>
    </source>
</evidence>
<comment type="caution">
    <text evidence="1">The sequence shown here is derived from an EMBL/GenBank/DDBJ whole genome shotgun (WGS) entry which is preliminary data.</text>
</comment>
<name>A0A5J5CJN4_9PERO</name>
<dbReference type="Proteomes" id="UP000327493">
    <property type="component" value="Chromosome 22"/>
</dbReference>